<protein>
    <submittedName>
        <fullName evidence="2">Os07g0515532 protein</fullName>
    </submittedName>
</protein>
<accession>A0A0P0X6S5</accession>
<reference evidence="2 3" key="3">
    <citation type="journal article" date="2013" name="Rice">
        <title>Improvement of the Oryza sativa Nipponbare reference genome using next generation sequence and optical map data.</title>
        <authorList>
            <person name="Kawahara Y."/>
            <person name="de la Bastide M."/>
            <person name="Hamilton J.P."/>
            <person name="Kanamori H."/>
            <person name="McCombie W.R."/>
            <person name="Ouyang S."/>
            <person name="Schwartz D.C."/>
            <person name="Tanaka T."/>
            <person name="Wu J."/>
            <person name="Zhou S."/>
            <person name="Childs K.L."/>
            <person name="Davidson R.M."/>
            <person name="Lin H."/>
            <person name="Quesada-Ocampo L."/>
            <person name="Vaillancourt B."/>
            <person name="Sakai H."/>
            <person name="Lee S.S."/>
            <person name="Kim J."/>
            <person name="Numa H."/>
            <person name="Itoh T."/>
            <person name="Buell C.R."/>
            <person name="Matsumoto T."/>
        </authorList>
    </citation>
    <scope>NUCLEOTIDE SEQUENCE [LARGE SCALE GENOMIC DNA]</scope>
    <source>
        <strain evidence="3">cv. Nipponbare</strain>
    </source>
</reference>
<dbReference type="InParanoid" id="A0A0P0X6S5"/>
<evidence type="ECO:0000313" key="3">
    <source>
        <dbReference type="Proteomes" id="UP000059680"/>
    </source>
</evidence>
<evidence type="ECO:0000313" key="2">
    <source>
        <dbReference type="EMBL" id="BAT01753.1"/>
    </source>
</evidence>
<dbReference type="Proteomes" id="UP000059680">
    <property type="component" value="Chromosome 7"/>
</dbReference>
<dbReference type="PaxDb" id="39947-A0A0P0X6S5"/>
<dbReference type="AlphaFoldDB" id="A0A0P0X6S5"/>
<feature type="region of interest" description="Disordered" evidence="1">
    <location>
        <begin position="1"/>
        <end position="25"/>
    </location>
</feature>
<gene>
    <name evidence="2" type="ordered locus">Os07g0515532</name>
    <name evidence="2" type="ORF">OSNPB_070515532</name>
</gene>
<keyword evidence="3" id="KW-1185">Reference proteome</keyword>
<proteinExistence type="predicted"/>
<reference evidence="2 3" key="2">
    <citation type="journal article" date="2013" name="Plant Cell Physiol.">
        <title>Rice Annotation Project Database (RAP-DB): an integrative and interactive database for rice genomics.</title>
        <authorList>
            <person name="Sakai H."/>
            <person name="Lee S.S."/>
            <person name="Tanaka T."/>
            <person name="Numa H."/>
            <person name="Kim J."/>
            <person name="Kawahara Y."/>
            <person name="Wakimoto H."/>
            <person name="Yang C.C."/>
            <person name="Iwamoto M."/>
            <person name="Abe T."/>
            <person name="Yamada Y."/>
            <person name="Muto A."/>
            <person name="Inokuchi H."/>
            <person name="Ikemura T."/>
            <person name="Matsumoto T."/>
            <person name="Sasaki T."/>
            <person name="Itoh T."/>
        </authorList>
    </citation>
    <scope>NUCLEOTIDE SEQUENCE [LARGE SCALE GENOMIC DNA]</scope>
    <source>
        <strain evidence="3">cv. Nipponbare</strain>
    </source>
</reference>
<dbReference type="EMBL" id="AP014963">
    <property type="protein sequence ID" value="BAT01753.1"/>
    <property type="molecule type" value="Genomic_DNA"/>
</dbReference>
<sequence>MPQTSRALPDSGFRGVASTYSLSDEPMRHPLELTYPFPIERIAKPPPPPRGTSSKQARALAGGIDEPPPQPTSPLPIVSNILLASACHASSSFLAIVRHPPS</sequence>
<evidence type="ECO:0000256" key="1">
    <source>
        <dbReference type="SAM" id="MobiDB-lite"/>
    </source>
</evidence>
<name>A0A0P0X6S5_ORYSJ</name>
<organism evidence="2 3">
    <name type="scientific">Oryza sativa subsp. japonica</name>
    <name type="common">Rice</name>
    <dbReference type="NCBI Taxonomy" id="39947"/>
    <lineage>
        <taxon>Eukaryota</taxon>
        <taxon>Viridiplantae</taxon>
        <taxon>Streptophyta</taxon>
        <taxon>Embryophyta</taxon>
        <taxon>Tracheophyta</taxon>
        <taxon>Spermatophyta</taxon>
        <taxon>Magnoliopsida</taxon>
        <taxon>Liliopsida</taxon>
        <taxon>Poales</taxon>
        <taxon>Poaceae</taxon>
        <taxon>BOP clade</taxon>
        <taxon>Oryzoideae</taxon>
        <taxon>Oryzeae</taxon>
        <taxon>Oryzinae</taxon>
        <taxon>Oryza</taxon>
        <taxon>Oryza sativa</taxon>
    </lineage>
</organism>
<reference evidence="3" key="1">
    <citation type="journal article" date="2005" name="Nature">
        <title>The map-based sequence of the rice genome.</title>
        <authorList>
            <consortium name="International rice genome sequencing project (IRGSP)"/>
            <person name="Matsumoto T."/>
            <person name="Wu J."/>
            <person name="Kanamori H."/>
            <person name="Katayose Y."/>
            <person name="Fujisawa M."/>
            <person name="Namiki N."/>
            <person name="Mizuno H."/>
            <person name="Yamamoto K."/>
            <person name="Antonio B.A."/>
            <person name="Baba T."/>
            <person name="Sakata K."/>
            <person name="Nagamura Y."/>
            <person name="Aoki H."/>
            <person name="Arikawa K."/>
            <person name="Arita K."/>
            <person name="Bito T."/>
            <person name="Chiden Y."/>
            <person name="Fujitsuka N."/>
            <person name="Fukunaka R."/>
            <person name="Hamada M."/>
            <person name="Harada C."/>
            <person name="Hayashi A."/>
            <person name="Hijishita S."/>
            <person name="Honda M."/>
            <person name="Hosokawa S."/>
            <person name="Ichikawa Y."/>
            <person name="Idonuma A."/>
            <person name="Iijima M."/>
            <person name="Ikeda M."/>
            <person name="Ikeno M."/>
            <person name="Ito K."/>
            <person name="Ito S."/>
            <person name="Ito T."/>
            <person name="Ito Y."/>
            <person name="Ito Y."/>
            <person name="Iwabuchi A."/>
            <person name="Kamiya K."/>
            <person name="Karasawa W."/>
            <person name="Kurita K."/>
            <person name="Katagiri S."/>
            <person name="Kikuta A."/>
            <person name="Kobayashi H."/>
            <person name="Kobayashi N."/>
            <person name="Machita K."/>
            <person name="Maehara T."/>
            <person name="Masukawa M."/>
            <person name="Mizubayashi T."/>
            <person name="Mukai Y."/>
            <person name="Nagasaki H."/>
            <person name="Nagata Y."/>
            <person name="Naito S."/>
            <person name="Nakashima M."/>
            <person name="Nakama Y."/>
            <person name="Nakamichi Y."/>
            <person name="Nakamura M."/>
            <person name="Meguro A."/>
            <person name="Negishi M."/>
            <person name="Ohta I."/>
            <person name="Ohta T."/>
            <person name="Okamoto M."/>
            <person name="Ono N."/>
            <person name="Saji S."/>
            <person name="Sakaguchi M."/>
            <person name="Sakai K."/>
            <person name="Shibata M."/>
            <person name="Shimokawa T."/>
            <person name="Song J."/>
            <person name="Takazaki Y."/>
            <person name="Terasawa K."/>
            <person name="Tsugane M."/>
            <person name="Tsuji K."/>
            <person name="Ueda S."/>
            <person name="Waki K."/>
            <person name="Yamagata H."/>
            <person name="Yamamoto M."/>
            <person name="Yamamoto S."/>
            <person name="Yamane H."/>
            <person name="Yoshiki S."/>
            <person name="Yoshihara R."/>
            <person name="Yukawa K."/>
            <person name="Zhong H."/>
            <person name="Yano M."/>
            <person name="Yuan Q."/>
            <person name="Ouyang S."/>
            <person name="Liu J."/>
            <person name="Jones K.M."/>
            <person name="Gansberger K."/>
            <person name="Moffat K."/>
            <person name="Hill J."/>
            <person name="Bera J."/>
            <person name="Fadrosh D."/>
            <person name="Jin S."/>
            <person name="Johri S."/>
            <person name="Kim M."/>
            <person name="Overton L."/>
            <person name="Reardon M."/>
            <person name="Tsitrin T."/>
            <person name="Vuong H."/>
            <person name="Weaver B."/>
            <person name="Ciecko A."/>
            <person name="Tallon L."/>
            <person name="Jackson J."/>
            <person name="Pai G."/>
            <person name="Aken S.V."/>
            <person name="Utterback T."/>
            <person name="Reidmuller S."/>
            <person name="Feldblyum T."/>
            <person name="Hsiao J."/>
            <person name="Zismann V."/>
            <person name="Iobst S."/>
            <person name="de Vazeille A.R."/>
            <person name="Buell C.R."/>
            <person name="Ying K."/>
            <person name="Li Y."/>
            <person name="Lu T."/>
            <person name="Huang Y."/>
            <person name="Zhao Q."/>
            <person name="Feng Q."/>
            <person name="Zhang L."/>
            <person name="Zhu J."/>
            <person name="Weng Q."/>
            <person name="Mu J."/>
            <person name="Lu Y."/>
            <person name="Fan D."/>
            <person name="Liu Y."/>
            <person name="Guan J."/>
            <person name="Zhang Y."/>
            <person name="Yu S."/>
            <person name="Liu X."/>
            <person name="Zhang Y."/>
            <person name="Hong G."/>
            <person name="Han B."/>
            <person name="Choisne N."/>
            <person name="Demange N."/>
            <person name="Orjeda G."/>
            <person name="Samain S."/>
            <person name="Cattolico L."/>
            <person name="Pelletier E."/>
            <person name="Couloux A."/>
            <person name="Segurens B."/>
            <person name="Wincker P."/>
            <person name="D'Hont A."/>
            <person name="Scarpelli C."/>
            <person name="Weissenbach J."/>
            <person name="Salanoubat M."/>
            <person name="Quetier F."/>
            <person name="Yu Y."/>
            <person name="Kim H.R."/>
            <person name="Rambo T."/>
            <person name="Currie J."/>
            <person name="Collura K."/>
            <person name="Luo M."/>
            <person name="Yang T."/>
            <person name="Ammiraju J.S.S."/>
            <person name="Engler F."/>
            <person name="Soderlund C."/>
            <person name="Wing R.A."/>
            <person name="Palmer L.E."/>
            <person name="de la Bastide M."/>
            <person name="Spiegel L."/>
            <person name="Nascimento L."/>
            <person name="Zutavern T."/>
            <person name="O'Shaughnessy A."/>
            <person name="Dike S."/>
            <person name="Dedhia N."/>
            <person name="Preston R."/>
            <person name="Balija V."/>
            <person name="McCombie W.R."/>
            <person name="Chow T."/>
            <person name="Chen H."/>
            <person name="Chung M."/>
            <person name="Chen C."/>
            <person name="Shaw J."/>
            <person name="Wu H."/>
            <person name="Hsiao K."/>
            <person name="Chao Y."/>
            <person name="Chu M."/>
            <person name="Cheng C."/>
            <person name="Hour A."/>
            <person name="Lee P."/>
            <person name="Lin S."/>
            <person name="Lin Y."/>
            <person name="Liou J."/>
            <person name="Liu S."/>
            <person name="Hsing Y."/>
            <person name="Raghuvanshi S."/>
            <person name="Mohanty A."/>
            <person name="Bharti A.K."/>
            <person name="Gaur A."/>
            <person name="Gupta V."/>
            <person name="Kumar D."/>
            <person name="Ravi V."/>
            <person name="Vij S."/>
            <person name="Kapur A."/>
            <person name="Khurana P."/>
            <person name="Khurana P."/>
            <person name="Khurana J.P."/>
            <person name="Tyagi A.K."/>
            <person name="Gaikwad K."/>
            <person name="Singh A."/>
            <person name="Dalal V."/>
            <person name="Srivastava S."/>
            <person name="Dixit A."/>
            <person name="Pal A.K."/>
            <person name="Ghazi I.A."/>
            <person name="Yadav M."/>
            <person name="Pandit A."/>
            <person name="Bhargava A."/>
            <person name="Sureshbabu K."/>
            <person name="Batra K."/>
            <person name="Sharma T.R."/>
            <person name="Mohapatra T."/>
            <person name="Singh N.K."/>
            <person name="Messing J."/>
            <person name="Nelson A.B."/>
            <person name="Fuks G."/>
            <person name="Kavchok S."/>
            <person name="Keizer G."/>
            <person name="Linton E."/>
            <person name="Llaca V."/>
            <person name="Song R."/>
            <person name="Tanyolac B."/>
            <person name="Young S."/>
            <person name="Ho-Il K."/>
            <person name="Hahn J.H."/>
            <person name="Sangsakoo G."/>
            <person name="Vanavichit A."/>
            <person name="de Mattos Luiz.A.T."/>
            <person name="Zimmer P.D."/>
            <person name="Malone G."/>
            <person name="Dellagostin O."/>
            <person name="de Oliveira A.C."/>
            <person name="Bevan M."/>
            <person name="Bancroft I."/>
            <person name="Minx P."/>
            <person name="Cordum H."/>
            <person name="Wilson R."/>
            <person name="Cheng Z."/>
            <person name="Jin W."/>
            <person name="Jiang J."/>
            <person name="Leong S.A."/>
            <person name="Iwama H."/>
            <person name="Gojobori T."/>
            <person name="Itoh T."/>
            <person name="Niimura Y."/>
            <person name="Fujii Y."/>
            <person name="Habara T."/>
            <person name="Sakai H."/>
            <person name="Sato Y."/>
            <person name="Wilson G."/>
            <person name="Kumar K."/>
            <person name="McCouch S."/>
            <person name="Juretic N."/>
            <person name="Hoen D."/>
            <person name="Wright S."/>
            <person name="Bruskiewich R."/>
            <person name="Bureau T."/>
            <person name="Miyao A."/>
            <person name="Hirochika H."/>
            <person name="Nishikawa T."/>
            <person name="Kadowaki K."/>
            <person name="Sugiura M."/>
            <person name="Burr B."/>
            <person name="Sasaki T."/>
        </authorList>
    </citation>
    <scope>NUCLEOTIDE SEQUENCE [LARGE SCALE GENOMIC DNA]</scope>
    <source>
        <strain evidence="3">cv. Nipponbare</strain>
    </source>
</reference>
<feature type="region of interest" description="Disordered" evidence="1">
    <location>
        <begin position="39"/>
        <end position="73"/>
    </location>
</feature>